<reference evidence="2 3" key="1">
    <citation type="submission" date="2017-03" db="EMBL/GenBank/DDBJ databases">
        <title>Complete Genome Sequence of a natural compounds producer, Streptomyces violaceus S21.</title>
        <authorList>
            <person name="Zhong C."/>
            <person name="Zhao Z."/>
            <person name="Fu J."/>
            <person name="Zong G."/>
            <person name="Qin R."/>
            <person name="Cao G."/>
        </authorList>
    </citation>
    <scope>NUCLEOTIDE SEQUENCE [LARGE SCALE GENOMIC DNA]</scope>
    <source>
        <strain evidence="2 3">S21</strain>
    </source>
</reference>
<feature type="transmembrane region" description="Helical" evidence="1">
    <location>
        <begin position="127"/>
        <end position="149"/>
    </location>
</feature>
<dbReference type="OrthoDB" id="3390413at2"/>
<evidence type="ECO:0000256" key="1">
    <source>
        <dbReference type="SAM" id="Phobius"/>
    </source>
</evidence>
<accession>A0A1V0UBG9</accession>
<keyword evidence="1" id="KW-0812">Transmembrane</keyword>
<proteinExistence type="predicted"/>
<keyword evidence="1" id="KW-1133">Transmembrane helix</keyword>
<evidence type="ECO:0000313" key="2">
    <source>
        <dbReference type="EMBL" id="ARF62605.1"/>
    </source>
</evidence>
<evidence type="ECO:0000313" key="3">
    <source>
        <dbReference type="Proteomes" id="UP000192445"/>
    </source>
</evidence>
<protein>
    <recommendedName>
        <fullName evidence="4">SMODS and SLOG-associating 2TM effector domain-containing protein</fullName>
    </recommendedName>
</protein>
<name>A0A1V0UBG9_STRVN</name>
<dbReference type="AlphaFoldDB" id="A0A1V0UBG9"/>
<evidence type="ECO:0008006" key="4">
    <source>
        <dbReference type="Google" id="ProtNLM"/>
    </source>
</evidence>
<gene>
    <name evidence="2" type="ORF">B1H20_15300</name>
</gene>
<dbReference type="KEGG" id="svu:B1H20_15300"/>
<feature type="transmembrane region" description="Helical" evidence="1">
    <location>
        <begin position="30"/>
        <end position="48"/>
    </location>
</feature>
<sequence length="150" mass="17428">MAEISEEAIRSYWKEHREQLRQCETQRSTLTNLLIVVTAALSALIVQQKFTPNVMPLCFFVVLSGAYGAVAVSKYYERASYHLFQARALTRTLVEQGVLGSDEELIRARVEHYRRFPRMHRVRLHRLWVYLNLAIVLYGLSLLFLCIIIA</sequence>
<dbReference type="EMBL" id="CP020570">
    <property type="protein sequence ID" value="ARF62605.1"/>
    <property type="molecule type" value="Genomic_DNA"/>
</dbReference>
<organism evidence="2 3">
    <name type="scientific">Streptomyces violaceoruber</name>
    <dbReference type="NCBI Taxonomy" id="1935"/>
    <lineage>
        <taxon>Bacteria</taxon>
        <taxon>Bacillati</taxon>
        <taxon>Actinomycetota</taxon>
        <taxon>Actinomycetes</taxon>
        <taxon>Kitasatosporales</taxon>
        <taxon>Streptomycetaceae</taxon>
        <taxon>Streptomyces</taxon>
        <taxon>Streptomyces violaceoruber group</taxon>
    </lineage>
</organism>
<dbReference type="Proteomes" id="UP000192445">
    <property type="component" value="Chromosome"/>
</dbReference>
<feature type="transmembrane region" description="Helical" evidence="1">
    <location>
        <begin position="54"/>
        <end position="72"/>
    </location>
</feature>
<keyword evidence="1" id="KW-0472">Membrane</keyword>
<dbReference type="RefSeq" id="WP_083192714.1">
    <property type="nucleotide sequence ID" value="NZ_CP020570.1"/>
</dbReference>